<dbReference type="GO" id="GO:0046914">
    <property type="term" value="F:transition metal ion binding"/>
    <property type="evidence" value="ECO:0007669"/>
    <property type="project" value="TreeGrafter"/>
</dbReference>
<comment type="caution">
    <text evidence="9">The sequence shown here is derived from an EMBL/GenBank/DDBJ whole genome shotgun (WGS) entry which is preliminary data.</text>
</comment>
<gene>
    <name evidence="9" type="ORF">M23134_05712</name>
</gene>
<dbReference type="EMBL" id="AAWS01000009">
    <property type="protein sequence ID" value="EAY29839.1"/>
    <property type="molecule type" value="Genomic_DNA"/>
</dbReference>
<dbReference type="eggNOG" id="COG0845">
    <property type="taxonomic scope" value="Bacteria"/>
</dbReference>
<dbReference type="Gene3D" id="2.40.420.20">
    <property type="match status" value="1"/>
</dbReference>
<accession>A1ZIH1</accession>
<keyword evidence="10" id="KW-1185">Reference proteome</keyword>
<dbReference type="SUPFAM" id="SSF111369">
    <property type="entry name" value="HlyD-like secretion proteins"/>
    <property type="match status" value="1"/>
</dbReference>
<feature type="domain" description="Heavy metal binding" evidence="4">
    <location>
        <begin position="56"/>
        <end position="81"/>
    </location>
</feature>
<dbReference type="Gene3D" id="6.10.140.730">
    <property type="match status" value="1"/>
</dbReference>
<evidence type="ECO:0000256" key="1">
    <source>
        <dbReference type="ARBA" id="ARBA00009477"/>
    </source>
</evidence>
<evidence type="ECO:0000259" key="3">
    <source>
        <dbReference type="Pfam" id="PF11827"/>
    </source>
</evidence>
<evidence type="ECO:0000259" key="7">
    <source>
        <dbReference type="Pfam" id="PF25954"/>
    </source>
</evidence>
<protein>
    <submittedName>
        <fullName evidence="9">Secretion protein HlyD</fullName>
    </submittedName>
</protein>
<dbReference type="InterPro" id="IPR045800">
    <property type="entry name" value="HMBD"/>
</dbReference>
<evidence type="ECO:0000259" key="4">
    <source>
        <dbReference type="Pfam" id="PF19335"/>
    </source>
</evidence>
<dbReference type="GO" id="GO:0015679">
    <property type="term" value="P:plasma membrane copper ion transport"/>
    <property type="evidence" value="ECO:0007669"/>
    <property type="project" value="TreeGrafter"/>
</dbReference>
<dbReference type="Pfam" id="PF25869">
    <property type="entry name" value="3HB_CusB"/>
    <property type="match status" value="1"/>
</dbReference>
<dbReference type="FunFam" id="2.40.30.170:FF:000010">
    <property type="entry name" value="Efflux RND transporter periplasmic adaptor subunit"/>
    <property type="match status" value="1"/>
</dbReference>
<dbReference type="InterPro" id="IPR058791">
    <property type="entry name" value="3HB_CusB"/>
</dbReference>
<feature type="domain" description="CzcB-like C-terminal circularly permuted SH3-like" evidence="8">
    <location>
        <begin position="343"/>
        <end position="405"/>
    </location>
</feature>
<dbReference type="InterPro" id="IPR051909">
    <property type="entry name" value="MFP_Cation_Efflux"/>
</dbReference>
<feature type="domain" description="CusB-like three alpha-helical bundle" evidence="5">
    <location>
        <begin position="171"/>
        <end position="220"/>
    </location>
</feature>
<dbReference type="Proteomes" id="UP000004095">
    <property type="component" value="Unassembled WGS sequence"/>
</dbReference>
<evidence type="ECO:0000313" key="10">
    <source>
        <dbReference type="Proteomes" id="UP000004095"/>
    </source>
</evidence>
<dbReference type="InterPro" id="IPR058792">
    <property type="entry name" value="Beta-barrel_RND_2"/>
</dbReference>
<keyword evidence="2" id="KW-0813">Transport</keyword>
<sequence length="597" mass="67494">MKNMVSKFKKYLPILWVVLGIFIGWLLFGTGSGTDSHSGHSYQQTSSKKVSKASEVWTCSMHPQIRQPEPGQCPICGMDLILQKDNNSDDSPYRLVMTQNAVALAGIQTSVINEARPEKEVRLTGKIKMDERQMFTQVSHVKGRIDRLYVNYTGENIVKGQRLASLYAPGLLTAQKELIEALNYEQTNPALVKATRNKLRYLRLTEAQIKRIEKDKKVQTNFDIYADVSGVVIKRKVALGNYVQEGSPMFKVANLNALWVIFDAYESDLAWLKVGEVIKFKVAAYPDQVLDSRITFIDPMINPQTRTANVRAEILNKGLKLKPEMFVEGLVKAHLPFNNTALIVPKSAVMWTGKRSVVYIKDTKEKVPIFEMREVTLGQPLGNSYIIKEGLKKGEEVVTNGTFAIDAAAQLNNKLSMMNKNIEIKGQKNSAKKERKEGVKITDYSKTTPTPFKNQLKELVKAYLSFKDAFVKTDATQINAQATLMSNRLKKVNMGLLKGKAHITWMKHLTQIKTATKAINKAKNVEKQRTHFEQLSNILIAVVKSFGVNEITLYKQYCPMAFDNRGAFWLSDKEEIRNPYFGDKMLKCGSIKETIKF</sequence>
<dbReference type="Pfam" id="PF25919">
    <property type="entry name" value="BSH_CusB"/>
    <property type="match status" value="1"/>
</dbReference>
<dbReference type="InterPro" id="IPR006143">
    <property type="entry name" value="RND_pump_MFP"/>
</dbReference>
<dbReference type="Pfam" id="PF25975">
    <property type="entry name" value="CzcB_C"/>
    <property type="match status" value="1"/>
</dbReference>
<organism evidence="9 10">
    <name type="scientific">Microscilla marina ATCC 23134</name>
    <dbReference type="NCBI Taxonomy" id="313606"/>
    <lineage>
        <taxon>Bacteria</taxon>
        <taxon>Pseudomonadati</taxon>
        <taxon>Bacteroidota</taxon>
        <taxon>Cytophagia</taxon>
        <taxon>Cytophagales</taxon>
        <taxon>Microscillaceae</taxon>
        <taxon>Microscilla</taxon>
    </lineage>
</organism>
<dbReference type="GO" id="GO:0016020">
    <property type="term" value="C:membrane"/>
    <property type="evidence" value="ECO:0007669"/>
    <property type="project" value="InterPro"/>
</dbReference>
<dbReference type="InterPro" id="IPR058790">
    <property type="entry name" value="BSH_CusB"/>
</dbReference>
<dbReference type="InterPro" id="IPR021782">
    <property type="entry name" value="DUF3347"/>
</dbReference>
<dbReference type="InterPro" id="IPR058649">
    <property type="entry name" value="CzcB_C"/>
</dbReference>
<name>A1ZIH1_MICM2</name>
<dbReference type="NCBIfam" id="TIGR01730">
    <property type="entry name" value="RND_mfp"/>
    <property type="match status" value="1"/>
</dbReference>
<evidence type="ECO:0000256" key="2">
    <source>
        <dbReference type="ARBA" id="ARBA00022448"/>
    </source>
</evidence>
<feature type="domain" description="CusB-like barrel-sandwich hybrid" evidence="6">
    <location>
        <begin position="140"/>
        <end position="253"/>
    </location>
</feature>
<feature type="domain" description="CusB-like beta-barrel" evidence="7">
    <location>
        <begin position="258"/>
        <end position="328"/>
    </location>
</feature>
<reference evidence="9 10" key="1">
    <citation type="submission" date="2007-01" db="EMBL/GenBank/DDBJ databases">
        <authorList>
            <person name="Haygood M."/>
            <person name="Podell S."/>
            <person name="Anderson C."/>
            <person name="Hopkinson B."/>
            <person name="Roe K."/>
            <person name="Barbeau K."/>
            <person name="Gaasterland T."/>
            <person name="Ferriera S."/>
            <person name="Johnson J."/>
            <person name="Kravitz S."/>
            <person name="Beeson K."/>
            <person name="Sutton G."/>
            <person name="Rogers Y.-H."/>
            <person name="Friedman R."/>
            <person name="Frazier M."/>
            <person name="Venter J.C."/>
        </authorList>
    </citation>
    <scope>NUCLEOTIDE SEQUENCE [LARGE SCALE GENOMIC DNA]</scope>
    <source>
        <strain evidence="9 10">ATCC 23134</strain>
    </source>
</reference>
<dbReference type="GO" id="GO:0022857">
    <property type="term" value="F:transmembrane transporter activity"/>
    <property type="evidence" value="ECO:0007669"/>
    <property type="project" value="InterPro"/>
</dbReference>
<dbReference type="PANTHER" id="PTHR30097:SF15">
    <property type="entry name" value="CATION EFFLUX SYSTEM PROTEIN CUSB"/>
    <property type="match status" value="1"/>
</dbReference>
<dbReference type="Pfam" id="PF19335">
    <property type="entry name" value="HMBD"/>
    <property type="match status" value="1"/>
</dbReference>
<feature type="domain" description="DUF3347" evidence="3">
    <location>
        <begin position="460"/>
        <end position="549"/>
    </location>
</feature>
<dbReference type="Pfam" id="PF25954">
    <property type="entry name" value="Beta-barrel_RND_2"/>
    <property type="match status" value="1"/>
</dbReference>
<dbReference type="Pfam" id="PF11827">
    <property type="entry name" value="DUF3347"/>
    <property type="match status" value="1"/>
</dbReference>
<dbReference type="GO" id="GO:0060003">
    <property type="term" value="P:copper ion export"/>
    <property type="evidence" value="ECO:0007669"/>
    <property type="project" value="TreeGrafter"/>
</dbReference>
<dbReference type="PANTHER" id="PTHR30097">
    <property type="entry name" value="CATION EFFLUX SYSTEM PROTEIN CUSB"/>
    <property type="match status" value="1"/>
</dbReference>
<dbReference type="AlphaFoldDB" id="A1ZIH1"/>
<comment type="similarity">
    <text evidence="1">Belongs to the membrane fusion protein (MFP) (TC 8.A.1) family.</text>
</comment>
<evidence type="ECO:0000259" key="6">
    <source>
        <dbReference type="Pfam" id="PF25919"/>
    </source>
</evidence>
<dbReference type="GO" id="GO:0030288">
    <property type="term" value="C:outer membrane-bounded periplasmic space"/>
    <property type="evidence" value="ECO:0007669"/>
    <property type="project" value="TreeGrafter"/>
</dbReference>
<evidence type="ECO:0000313" key="9">
    <source>
        <dbReference type="EMBL" id="EAY29839.1"/>
    </source>
</evidence>
<evidence type="ECO:0000259" key="8">
    <source>
        <dbReference type="Pfam" id="PF25975"/>
    </source>
</evidence>
<evidence type="ECO:0000259" key="5">
    <source>
        <dbReference type="Pfam" id="PF25869"/>
    </source>
</evidence>
<dbReference type="Gene3D" id="2.40.30.170">
    <property type="match status" value="1"/>
</dbReference>
<proteinExistence type="inferred from homology"/>